<dbReference type="KEGG" id="ehn:H9Q80_12465"/>
<name>A0A7G9GJU2_9FIRM</name>
<dbReference type="EMBL" id="CP060636">
    <property type="protein sequence ID" value="QNM11074.1"/>
    <property type="molecule type" value="Genomic_DNA"/>
</dbReference>
<dbReference type="Pfam" id="PF12663">
    <property type="entry name" value="DUF3788"/>
    <property type="match status" value="1"/>
</dbReference>
<proteinExistence type="predicted"/>
<dbReference type="Proteomes" id="UP000515856">
    <property type="component" value="Chromosome"/>
</dbReference>
<reference evidence="1 2" key="1">
    <citation type="submission" date="2020-08" db="EMBL/GenBank/DDBJ databases">
        <authorList>
            <person name="Liu C."/>
            <person name="Sun Q."/>
        </authorList>
    </citation>
    <scope>NUCLEOTIDE SEQUENCE [LARGE SCALE GENOMIC DNA]</scope>
    <source>
        <strain evidence="1 2">NSJ-61</strain>
    </source>
</reference>
<dbReference type="RefSeq" id="WP_117453881.1">
    <property type="nucleotide sequence ID" value="NZ_CP060636.1"/>
</dbReference>
<accession>A0A7G9GJU2</accession>
<dbReference type="AlphaFoldDB" id="A0A7G9GJU2"/>
<protein>
    <submittedName>
        <fullName evidence="1">DUF3788 domain-containing protein</fullName>
    </submittedName>
</protein>
<evidence type="ECO:0000313" key="1">
    <source>
        <dbReference type="EMBL" id="QNM11074.1"/>
    </source>
</evidence>
<gene>
    <name evidence="1" type="ORF">H9Q80_12465</name>
</gene>
<organism evidence="1 2">
    <name type="scientific">[Eubacterium] hominis</name>
    <dbReference type="NCBI Taxonomy" id="2764325"/>
    <lineage>
        <taxon>Bacteria</taxon>
        <taxon>Bacillati</taxon>
        <taxon>Bacillota</taxon>
        <taxon>Erysipelotrichia</taxon>
        <taxon>Erysipelotrichales</taxon>
        <taxon>Erysipelotrichaceae</taxon>
        <taxon>Amedibacillus</taxon>
    </lineage>
</organism>
<dbReference type="InterPro" id="IPR024265">
    <property type="entry name" value="DUF3788"/>
</dbReference>
<evidence type="ECO:0000313" key="2">
    <source>
        <dbReference type="Proteomes" id="UP000515856"/>
    </source>
</evidence>
<sequence length="139" mass="16520">MIDLLDRNYCPALDEIAELVNNASFMQFCTEMKNLYKCNEKIEYSACSWEKGWNIKFKKSGKTLCTIYPREHYFTVMVVVGQREKASVETILPMCTQELQDIYHETKEGNGQRWLMINMEDKDKIYHDVFRLIEIRKNS</sequence>
<keyword evidence="2" id="KW-1185">Reference proteome</keyword>